<name>A0ABX0RXY4_9GAMM</name>
<organism evidence="2 3">
    <name type="scientific">Candidatus Pantoea communis</name>
    <dbReference type="NCBI Taxonomy" id="2608354"/>
    <lineage>
        <taxon>Bacteria</taxon>
        <taxon>Pseudomonadati</taxon>
        <taxon>Pseudomonadota</taxon>
        <taxon>Gammaproteobacteria</taxon>
        <taxon>Enterobacterales</taxon>
        <taxon>Erwiniaceae</taxon>
        <taxon>Pantoea</taxon>
    </lineage>
</organism>
<feature type="non-terminal residue" evidence="2">
    <location>
        <position position="1"/>
    </location>
</feature>
<dbReference type="Proteomes" id="UP001515780">
    <property type="component" value="Unassembled WGS sequence"/>
</dbReference>
<evidence type="ECO:0000313" key="2">
    <source>
        <dbReference type="EMBL" id="NIG22446.1"/>
    </source>
</evidence>
<sequence>QKSLLALAVMATTALNVQAASNVDVKVIGRIDPGTCTPTLSGGGTVDYGTMSPSTLAATGYTLLPEKRLDFDIACTAPSKVAVKVINGRPNTTAGYTENSATGFARQPAGMDIFSVTSTGLGVAGLGESNGVKVGGYGVRIAPGGATADSNSVDVIVAINPHNPASTWSKSGVGNLLRPDGTVGFGISWAATGTTTPVAFTNLSGKLGVQAYLNQRSAFDLTNTVQLDGLSTLELVYLP</sequence>
<dbReference type="InterPro" id="IPR010546">
    <property type="entry name" value="DUF1120"/>
</dbReference>
<keyword evidence="3" id="KW-1185">Reference proteome</keyword>
<comment type="caution">
    <text evidence="2">The sequence shown here is derived from an EMBL/GenBank/DDBJ whole genome shotgun (WGS) entry which is preliminary data.</text>
</comment>
<dbReference type="EMBL" id="VWXC01000062">
    <property type="protein sequence ID" value="NIG22446.1"/>
    <property type="molecule type" value="Genomic_DNA"/>
</dbReference>
<feature type="signal peptide" evidence="1">
    <location>
        <begin position="1"/>
        <end position="19"/>
    </location>
</feature>
<evidence type="ECO:0000256" key="1">
    <source>
        <dbReference type="SAM" id="SignalP"/>
    </source>
</evidence>
<proteinExistence type="predicted"/>
<gene>
    <name evidence="2" type="ORF">F3J37_27830</name>
</gene>
<reference evidence="2 3" key="1">
    <citation type="journal article" date="2019" name="bioRxiv">
        <title>Bacteria contribute to plant secondary compound degradation in a generalist herbivore system.</title>
        <authorList>
            <person name="Francoeur C.B."/>
            <person name="Khadempour L."/>
            <person name="Moreira-Soto R.D."/>
            <person name="Gotting K."/>
            <person name="Book A.J."/>
            <person name="Pinto-Tomas A.A."/>
            <person name="Keefover-Ring K."/>
            <person name="Currie C.R."/>
        </authorList>
    </citation>
    <scope>NUCLEOTIDE SEQUENCE [LARGE SCALE GENOMIC DNA]</scope>
    <source>
        <strain evidence="2">Al-1710</strain>
    </source>
</reference>
<evidence type="ECO:0000313" key="3">
    <source>
        <dbReference type="Proteomes" id="UP001515780"/>
    </source>
</evidence>
<keyword evidence="1" id="KW-0732">Signal</keyword>
<feature type="chain" id="PRO_5046796363" evidence="1">
    <location>
        <begin position="20"/>
        <end position="239"/>
    </location>
</feature>
<dbReference type="RefSeq" id="WP_166936846.1">
    <property type="nucleotide sequence ID" value="NZ_VWXC01000062.1"/>
</dbReference>
<protein>
    <submittedName>
        <fullName evidence="2">DUF1120 domain-containing protein</fullName>
    </submittedName>
</protein>
<accession>A0ABX0RXY4</accession>
<dbReference type="Pfam" id="PF06551">
    <property type="entry name" value="DUF1120"/>
    <property type="match status" value="1"/>
</dbReference>